<evidence type="ECO:0000313" key="1">
    <source>
        <dbReference type="EMBL" id="MBA0594514.1"/>
    </source>
</evidence>
<dbReference type="EMBL" id="JABEZZ010000009">
    <property type="protein sequence ID" value="MBA0594514.1"/>
    <property type="molecule type" value="Genomic_DNA"/>
</dbReference>
<dbReference type="AlphaFoldDB" id="A0A7J8PYZ1"/>
<organism evidence="1 2">
    <name type="scientific">Gossypium raimondii</name>
    <name type="common">Peruvian cotton</name>
    <name type="synonym">Gossypium klotzschianum subsp. raimondii</name>
    <dbReference type="NCBI Taxonomy" id="29730"/>
    <lineage>
        <taxon>Eukaryota</taxon>
        <taxon>Viridiplantae</taxon>
        <taxon>Streptophyta</taxon>
        <taxon>Embryophyta</taxon>
        <taxon>Tracheophyta</taxon>
        <taxon>Spermatophyta</taxon>
        <taxon>Magnoliopsida</taxon>
        <taxon>eudicotyledons</taxon>
        <taxon>Gunneridae</taxon>
        <taxon>Pentapetalae</taxon>
        <taxon>rosids</taxon>
        <taxon>malvids</taxon>
        <taxon>Malvales</taxon>
        <taxon>Malvaceae</taxon>
        <taxon>Malvoideae</taxon>
        <taxon>Gossypium</taxon>
    </lineage>
</organism>
<protein>
    <submittedName>
        <fullName evidence="1">Uncharacterized protein</fullName>
    </submittedName>
</protein>
<accession>A0A7J8PYZ1</accession>
<evidence type="ECO:0000313" key="2">
    <source>
        <dbReference type="Proteomes" id="UP000593578"/>
    </source>
</evidence>
<proteinExistence type="predicted"/>
<reference evidence="1 2" key="1">
    <citation type="journal article" date="2019" name="Genome Biol. Evol.">
        <title>Insights into the evolution of the New World diploid cottons (Gossypium, subgenus Houzingenia) based on genome sequencing.</title>
        <authorList>
            <person name="Grover C.E."/>
            <person name="Arick M.A. 2nd"/>
            <person name="Thrash A."/>
            <person name="Conover J.L."/>
            <person name="Sanders W.S."/>
            <person name="Peterson D.G."/>
            <person name="Frelichowski J.E."/>
            <person name="Scheffler J.A."/>
            <person name="Scheffler B.E."/>
            <person name="Wendel J.F."/>
        </authorList>
    </citation>
    <scope>NUCLEOTIDE SEQUENCE [LARGE SCALE GENOMIC DNA]</scope>
    <source>
        <strain evidence="1">8</strain>
        <tissue evidence="1">Leaf</tissue>
    </source>
</reference>
<feature type="non-terminal residue" evidence="1">
    <location>
        <position position="1"/>
    </location>
</feature>
<name>A0A7J8PYZ1_GOSRA</name>
<gene>
    <name evidence="1" type="ORF">Gorai_011417</name>
</gene>
<dbReference type="Proteomes" id="UP000593578">
    <property type="component" value="Unassembled WGS sequence"/>
</dbReference>
<comment type="caution">
    <text evidence="1">The sequence shown here is derived from an EMBL/GenBank/DDBJ whole genome shotgun (WGS) entry which is preliminary data.</text>
</comment>
<sequence length="84" mass="9250">MAATIASRSSFLRPILRTATTSTKARTKIPFSVPSSSLRSNFSLHQTRISPPSLSRYLFKVRSTRTKHSSTTSQCGCIGLPCFQ</sequence>